<sequence>EKILVHEAVKNEDGSREQEVEIFYRFIGKID</sequence>
<proteinExistence type="predicted"/>
<reference evidence="2" key="1">
    <citation type="submission" date="2020-10" db="EMBL/GenBank/DDBJ databases">
        <authorList>
            <person name="Gilroy R."/>
        </authorList>
    </citation>
    <scope>NUCLEOTIDE SEQUENCE</scope>
    <source>
        <strain evidence="2">2830</strain>
    </source>
</reference>
<evidence type="ECO:0000313" key="2">
    <source>
        <dbReference type="EMBL" id="HIU10880.1"/>
    </source>
</evidence>
<protein>
    <submittedName>
        <fullName evidence="2">DUF4368 domain-containing protein</fullName>
    </submittedName>
</protein>
<name>A0A9D1HLF3_9FIRM</name>
<dbReference type="Pfam" id="PF14287">
    <property type="entry name" value="DUF4368"/>
    <property type="match status" value="1"/>
</dbReference>
<dbReference type="EMBL" id="DVMH01000032">
    <property type="protein sequence ID" value="HIU10880.1"/>
    <property type="molecule type" value="Genomic_DNA"/>
</dbReference>
<gene>
    <name evidence="2" type="ORF">IAB00_06555</name>
</gene>
<comment type="caution">
    <text evidence="2">The sequence shown here is derived from an EMBL/GenBank/DDBJ whole genome shotgun (WGS) entry which is preliminary data.</text>
</comment>
<feature type="domain" description="DUF4368" evidence="1">
    <location>
        <begin position="1"/>
        <end position="31"/>
    </location>
</feature>
<evidence type="ECO:0000259" key="1">
    <source>
        <dbReference type="Pfam" id="PF14287"/>
    </source>
</evidence>
<dbReference type="InterPro" id="IPR025378">
    <property type="entry name" value="DUF4368"/>
</dbReference>
<accession>A0A9D1HLF3</accession>
<evidence type="ECO:0000313" key="3">
    <source>
        <dbReference type="Proteomes" id="UP000824124"/>
    </source>
</evidence>
<feature type="non-terminal residue" evidence="2">
    <location>
        <position position="1"/>
    </location>
</feature>
<dbReference type="Proteomes" id="UP000824124">
    <property type="component" value="Unassembled WGS sequence"/>
</dbReference>
<dbReference type="AlphaFoldDB" id="A0A9D1HLF3"/>
<reference evidence="2" key="2">
    <citation type="journal article" date="2021" name="PeerJ">
        <title>Extensive microbial diversity within the chicken gut microbiome revealed by metagenomics and culture.</title>
        <authorList>
            <person name="Gilroy R."/>
            <person name="Ravi A."/>
            <person name="Getino M."/>
            <person name="Pursley I."/>
            <person name="Horton D.L."/>
            <person name="Alikhan N.F."/>
            <person name="Baker D."/>
            <person name="Gharbi K."/>
            <person name="Hall N."/>
            <person name="Watson M."/>
            <person name="Adriaenssens E.M."/>
            <person name="Foster-Nyarko E."/>
            <person name="Jarju S."/>
            <person name="Secka A."/>
            <person name="Antonio M."/>
            <person name="Oren A."/>
            <person name="Chaudhuri R.R."/>
            <person name="La Ragione R."/>
            <person name="Hildebrand F."/>
            <person name="Pallen M.J."/>
        </authorList>
    </citation>
    <scope>NUCLEOTIDE SEQUENCE</scope>
    <source>
        <strain evidence="2">2830</strain>
    </source>
</reference>
<organism evidence="2 3">
    <name type="scientific">Candidatus Avidehalobacter gallistercoris</name>
    <dbReference type="NCBI Taxonomy" id="2840694"/>
    <lineage>
        <taxon>Bacteria</taxon>
        <taxon>Bacillati</taxon>
        <taxon>Bacillota</taxon>
        <taxon>Clostridia</taxon>
        <taxon>Eubacteriales</taxon>
        <taxon>Peptococcaceae</taxon>
        <taxon>Peptococcaceae incertae sedis</taxon>
        <taxon>Candidatus Avidehalobacter</taxon>
    </lineage>
</organism>